<sequence>MIPGPSGSSKSTLLNLLGGWIRRYDYPRYQAHELSHCGQFDTIVLVDRKNNDERQAKEDRHGVFFEIRGLKGGFTDGLHIELGDYAIDKRGSSKNCS</sequence>
<accession>A0A920CI98</accession>
<comment type="caution">
    <text evidence="1">The sequence shown here is derived from an EMBL/GenBank/DDBJ whole genome shotgun (WGS) entry which is preliminary data.</text>
</comment>
<organism evidence="1 2">
    <name type="scientific">Paenibacillus apis</name>
    <dbReference type="NCBI Taxonomy" id="1792174"/>
    <lineage>
        <taxon>Bacteria</taxon>
        <taxon>Bacillati</taxon>
        <taxon>Bacillota</taxon>
        <taxon>Bacilli</taxon>
        <taxon>Bacillales</taxon>
        <taxon>Paenibacillaceae</taxon>
        <taxon>Paenibacillus</taxon>
    </lineage>
</organism>
<evidence type="ECO:0000313" key="1">
    <source>
        <dbReference type="EMBL" id="GIO41366.1"/>
    </source>
</evidence>
<keyword evidence="2" id="KW-1185">Reference proteome</keyword>
<dbReference type="RefSeq" id="WP_301625541.1">
    <property type="nucleotide sequence ID" value="NZ_BORS01000003.1"/>
</dbReference>
<protein>
    <recommendedName>
        <fullName evidence="3">ABC transporter domain-containing protein</fullName>
    </recommendedName>
</protein>
<dbReference type="EMBL" id="BORS01000003">
    <property type="protein sequence ID" value="GIO41366.1"/>
    <property type="molecule type" value="Genomic_DNA"/>
</dbReference>
<proteinExistence type="predicted"/>
<gene>
    <name evidence="1" type="ORF">J41TS4_11240</name>
</gene>
<dbReference type="AlphaFoldDB" id="A0A920CI98"/>
<evidence type="ECO:0000313" key="2">
    <source>
        <dbReference type="Proteomes" id="UP000678895"/>
    </source>
</evidence>
<reference evidence="1" key="1">
    <citation type="submission" date="2021-03" db="EMBL/GenBank/DDBJ databases">
        <title>Antimicrobial resistance genes in bacteria isolated from Japanese honey, and their potential for conferring macrolide and lincosamide resistance in the American foulbrood pathogen Paenibacillus larvae.</title>
        <authorList>
            <person name="Okamoto M."/>
            <person name="Kumagai M."/>
            <person name="Kanamori H."/>
            <person name="Takamatsu D."/>
        </authorList>
    </citation>
    <scope>NUCLEOTIDE SEQUENCE</scope>
    <source>
        <strain evidence="1">J41TS4</strain>
    </source>
</reference>
<evidence type="ECO:0008006" key="3">
    <source>
        <dbReference type="Google" id="ProtNLM"/>
    </source>
</evidence>
<dbReference type="Proteomes" id="UP000678895">
    <property type="component" value="Unassembled WGS sequence"/>
</dbReference>
<name>A0A920CI98_9BACL</name>